<protein>
    <submittedName>
        <fullName evidence="1">Uncharacterized protein</fullName>
    </submittedName>
</protein>
<dbReference type="Proteomes" id="UP001164746">
    <property type="component" value="Chromosome 6"/>
</dbReference>
<name>A0ABY7ECI7_MYAAR</name>
<dbReference type="EMBL" id="CP111017">
    <property type="protein sequence ID" value="WAR07723.1"/>
    <property type="molecule type" value="Genomic_DNA"/>
</dbReference>
<reference evidence="1" key="1">
    <citation type="submission" date="2022-11" db="EMBL/GenBank/DDBJ databases">
        <title>Centuries of genome instability and evolution in soft-shell clam transmissible cancer (bioRxiv).</title>
        <authorList>
            <person name="Hart S.F.M."/>
            <person name="Yonemitsu M.A."/>
            <person name="Giersch R.M."/>
            <person name="Beal B.F."/>
            <person name="Arriagada G."/>
            <person name="Davis B.W."/>
            <person name="Ostrander E.A."/>
            <person name="Goff S.P."/>
            <person name="Metzger M.J."/>
        </authorList>
    </citation>
    <scope>NUCLEOTIDE SEQUENCE</scope>
    <source>
        <strain evidence="1">MELC-2E11</strain>
        <tissue evidence="1">Siphon/mantle</tissue>
    </source>
</reference>
<proteinExistence type="predicted"/>
<organism evidence="1 2">
    <name type="scientific">Mya arenaria</name>
    <name type="common">Soft-shell clam</name>
    <dbReference type="NCBI Taxonomy" id="6604"/>
    <lineage>
        <taxon>Eukaryota</taxon>
        <taxon>Metazoa</taxon>
        <taxon>Spiralia</taxon>
        <taxon>Lophotrochozoa</taxon>
        <taxon>Mollusca</taxon>
        <taxon>Bivalvia</taxon>
        <taxon>Autobranchia</taxon>
        <taxon>Heteroconchia</taxon>
        <taxon>Euheterodonta</taxon>
        <taxon>Imparidentia</taxon>
        <taxon>Neoheterodontei</taxon>
        <taxon>Myida</taxon>
        <taxon>Myoidea</taxon>
        <taxon>Myidae</taxon>
        <taxon>Mya</taxon>
    </lineage>
</organism>
<accession>A0ABY7ECI7</accession>
<keyword evidence="2" id="KW-1185">Reference proteome</keyword>
<sequence length="112" mass="11825">MKTSLHDVILSCHGNPTLTLRNSWSFCLNAKAVFKKDEKLVKHEIPIFVYRQRKQTLNYHFWDPKLNIQNHETLVMGNSGGTCGGGGSNGGCGGGGGYAGGGGSGVAEVASS</sequence>
<gene>
    <name evidence="1" type="ORF">MAR_017681</name>
</gene>
<evidence type="ECO:0000313" key="2">
    <source>
        <dbReference type="Proteomes" id="UP001164746"/>
    </source>
</evidence>
<evidence type="ECO:0000313" key="1">
    <source>
        <dbReference type="EMBL" id="WAR07723.1"/>
    </source>
</evidence>